<sequence>MASSISPSSSDDEWYAYRFDFQDRQFLFVRNLGAGIESVAQLVIDVDTGERLVRKVAAKRCSKTTQTTKANNLSALGLTSLGLKPNEFQVLDAIQRNFTAPKPGLLCNIVECYGHEYLPSNHTTPDGQTKTYSVSYWKLYNGESINSRWLDRDETITAPPITIIARMLRQVLCTLHYLHTAGPRPMLHHDTHFGNVWIHWPEAEYALPQFYLGDFGVARYLAEPHQTRIERPLHFYADSREPLRDLSIIRGNLYGLSRVLFLRSYHSDGLAHAVEVRQFINHIINATSEVISRWVDANFKKDTPPPGMEGLIELVASYENEYGKGGPKDETKGKGYKKFMKAERAKAMEVTKERAFRVKSSALIGLQPGETVIENKTGPELRPLRRQDLTLPIHGPWQLVTLDGRPVEGPGAIWHHRPAMSELHDG</sequence>
<dbReference type="Gene3D" id="1.10.510.10">
    <property type="entry name" value="Transferase(Phosphotransferase) domain 1"/>
    <property type="match status" value="1"/>
</dbReference>
<dbReference type="GeneID" id="87815056"/>
<organism evidence="2 3">
    <name type="scientific">Dichotomopilus funicola</name>
    <dbReference type="NCBI Taxonomy" id="1934379"/>
    <lineage>
        <taxon>Eukaryota</taxon>
        <taxon>Fungi</taxon>
        <taxon>Dikarya</taxon>
        <taxon>Ascomycota</taxon>
        <taxon>Pezizomycotina</taxon>
        <taxon>Sordariomycetes</taxon>
        <taxon>Sordariomycetidae</taxon>
        <taxon>Sordariales</taxon>
        <taxon>Chaetomiaceae</taxon>
        <taxon>Dichotomopilus</taxon>
    </lineage>
</organism>
<gene>
    <name evidence="2" type="ORF">C8A04DRAFT_15326</name>
</gene>
<dbReference type="RefSeq" id="XP_062633411.1">
    <property type="nucleotide sequence ID" value="XM_062778443.1"/>
</dbReference>
<keyword evidence="3" id="KW-1185">Reference proteome</keyword>
<evidence type="ECO:0000313" key="2">
    <source>
        <dbReference type="EMBL" id="KAK4140040.1"/>
    </source>
</evidence>
<dbReference type="PROSITE" id="PS50011">
    <property type="entry name" value="PROTEIN_KINASE_DOM"/>
    <property type="match status" value="1"/>
</dbReference>
<dbReference type="AlphaFoldDB" id="A0AAN6UWY5"/>
<dbReference type="InterPro" id="IPR011009">
    <property type="entry name" value="Kinase-like_dom_sf"/>
</dbReference>
<feature type="domain" description="Protein kinase" evidence="1">
    <location>
        <begin position="26"/>
        <end position="323"/>
    </location>
</feature>
<reference evidence="2" key="1">
    <citation type="journal article" date="2023" name="Mol. Phylogenet. Evol.">
        <title>Genome-scale phylogeny and comparative genomics of the fungal order Sordariales.</title>
        <authorList>
            <person name="Hensen N."/>
            <person name="Bonometti L."/>
            <person name="Westerberg I."/>
            <person name="Brannstrom I.O."/>
            <person name="Guillou S."/>
            <person name="Cros-Aarteil S."/>
            <person name="Calhoun S."/>
            <person name="Haridas S."/>
            <person name="Kuo A."/>
            <person name="Mondo S."/>
            <person name="Pangilinan J."/>
            <person name="Riley R."/>
            <person name="LaButti K."/>
            <person name="Andreopoulos B."/>
            <person name="Lipzen A."/>
            <person name="Chen C."/>
            <person name="Yan M."/>
            <person name="Daum C."/>
            <person name="Ng V."/>
            <person name="Clum A."/>
            <person name="Steindorff A."/>
            <person name="Ohm R.A."/>
            <person name="Martin F."/>
            <person name="Silar P."/>
            <person name="Natvig D.O."/>
            <person name="Lalanne C."/>
            <person name="Gautier V."/>
            <person name="Ament-Velasquez S.L."/>
            <person name="Kruys A."/>
            <person name="Hutchinson M.I."/>
            <person name="Powell A.J."/>
            <person name="Barry K."/>
            <person name="Miller A.N."/>
            <person name="Grigoriev I.V."/>
            <person name="Debuchy R."/>
            <person name="Gladieux P."/>
            <person name="Hiltunen Thoren M."/>
            <person name="Johannesson H."/>
        </authorList>
    </citation>
    <scope>NUCLEOTIDE SEQUENCE</scope>
    <source>
        <strain evidence="2">CBS 141.50</strain>
    </source>
</reference>
<dbReference type="SUPFAM" id="SSF56112">
    <property type="entry name" value="Protein kinase-like (PK-like)"/>
    <property type="match status" value="1"/>
</dbReference>
<dbReference type="GO" id="GO:0004672">
    <property type="term" value="F:protein kinase activity"/>
    <property type="evidence" value="ECO:0007669"/>
    <property type="project" value="InterPro"/>
</dbReference>
<feature type="non-terminal residue" evidence="2">
    <location>
        <position position="426"/>
    </location>
</feature>
<dbReference type="EMBL" id="MU853642">
    <property type="protein sequence ID" value="KAK4140040.1"/>
    <property type="molecule type" value="Genomic_DNA"/>
</dbReference>
<reference evidence="2" key="2">
    <citation type="submission" date="2023-05" db="EMBL/GenBank/DDBJ databases">
        <authorList>
            <consortium name="Lawrence Berkeley National Laboratory"/>
            <person name="Steindorff A."/>
            <person name="Hensen N."/>
            <person name="Bonometti L."/>
            <person name="Westerberg I."/>
            <person name="Brannstrom I.O."/>
            <person name="Guillou S."/>
            <person name="Cros-Aarteil S."/>
            <person name="Calhoun S."/>
            <person name="Haridas S."/>
            <person name="Kuo A."/>
            <person name="Mondo S."/>
            <person name="Pangilinan J."/>
            <person name="Riley R."/>
            <person name="Labutti K."/>
            <person name="Andreopoulos B."/>
            <person name="Lipzen A."/>
            <person name="Chen C."/>
            <person name="Yanf M."/>
            <person name="Daum C."/>
            <person name="Ng V."/>
            <person name="Clum A."/>
            <person name="Ohm R."/>
            <person name="Martin F."/>
            <person name="Silar P."/>
            <person name="Natvig D."/>
            <person name="Lalanne C."/>
            <person name="Gautier V."/>
            <person name="Ament-Velasquez S.L."/>
            <person name="Kruys A."/>
            <person name="Hutchinson M.I."/>
            <person name="Powell A.J."/>
            <person name="Barry K."/>
            <person name="Miller A.N."/>
            <person name="Grigoriev I.V."/>
            <person name="Debuchy R."/>
            <person name="Gladieux P."/>
            <person name="Thoren M.H."/>
            <person name="Johannesson H."/>
        </authorList>
    </citation>
    <scope>NUCLEOTIDE SEQUENCE</scope>
    <source>
        <strain evidence="2">CBS 141.50</strain>
    </source>
</reference>
<dbReference type="GO" id="GO:0005524">
    <property type="term" value="F:ATP binding"/>
    <property type="evidence" value="ECO:0007669"/>
    <property type="project" value="InterPro"/>
</dbReference>
<comment type="caution">
    <text evidence="2">The sequence shown here is derived from an EMBL/GenBank/DDBJ whole genome shotgun (WGS) entry which is preliminary data.</text>
</comment>
<evidence type="ECO:0000313" key="3">
    <source>
        <dbReference type="Proteomes" id="UP001302676"/>
    </source>
</evidence>
<name>A0AAN6UWY5_9PEZI</name>
<evidence type="ECO:0000259" key="1">
    <source>
        <dbReference type="PROSITE" id="PS50011"/>
    </source>
</evidence>
<protein>
    <recommendedName>
        <fullName evidence="1">Protein kinase domain-containing protein</fullName>
    </recommendedName>
</protein>
<proteinExistence type="predicted"/>
<accession>A0AAN6UWY5</accession>
<dbReference type="InterPro" id="IPR000719">
    <property type="entry name" value="Prot_kinase_dom"/>
</dbReference>
<dbReference type="Proteomes" id="UP001302676">
    <property type="component" value="Unassembled WGS sequence"/>
</dbReference>